<dbReference type="AlphaFoldDB" id="A0AAV4H2P7"/>
<name>A0AAV4H2P7_9GAST</name>
<organism evidence="1 2">
    <name type="scientific">Elysia marginata</name>
    <dbReference type="NCBI Taxonomy" id="1093978"/>
    <lineage>
        <taxon>Eukaryota</taxon>
        <taxon>Metazoa</taxon>
        <taxon>Spiralia</taxon>
        <taxon>Lophotrochozoa</taxon>
        <taxon>Mollusca</taxon>
        <taxon>Gastropoda</taxon>
        <taxon>Heterobranchia</taxon>
        <taxon>Euthyneura</taxon>
        <taxon>Panpulmonata</taxon>
        <taxon>Sacoglossa</taxon>
        <taxon>Placobranchoidea</taxon>
        <taxon>Plakobranchidae</taxon>
        <taxon>Elysia</taxon>
    </lineage>
</organism>
<dbReference type="Proteomes" id="UP000762676">
    <property type="component" value="Unassembled WGS sequence"/>
</dbReference>
<proteinExistence type="predicted"/>
<evidence type="ECO:0000313" key="1">
    <source>
        <dbReference type="EMBL" id="GFR92468.1"/>
    </source>
</evidence>
<keyword evidence="2" id="KW-1185">Reference proteome</keyword>
<protein>
    <submittedName>
        <fullName evidence="1">Uncharacterized protein</fullName>
    </submittedName>
</protein>
<reference evidence="1 2" key="1">
    <citation type="journal article" date="2021" name="Elife">
        <title>Chloroplast acquisition without the gene transfer in kleptoplastic sea slugs, Plakobranchus ocellatus.</title>
        <authorList>
            <person name="Maeda T."/>
            <person name="Takahashi S."/>
            <person name="Yoshida T."/>
            <person name="Shimamura S."/>
            <person name="Takaki Y."/>
            <person name="Nagai Y."/>
            <person name="Toyoda A."/>
            <person name="Suzuki Y."/>
            <person name="Arimoto A."/>
            <person name="Ishii H."/>
            <person name="Satoh N."/>
            <person name="Nishiyama T."/>
            <person name="Hasebe M."/>
            <person name="Maruyama T."/>
            <person name="Minagawa J."/>
            <person name="Obokata J."/>
            <person name="Shigenobu S."/>
        </authorList>
    </citation>
    <scope>NUCLEOTIDE SEQUENCE [LARGE SCALE GENOMIC DNA]</scope>
</reference>
<dbReference type="EMBL" id="BMAT01012441">
    <property type="protein sequence ID" value="GFR92468.1"/>
    <property type="molecule type" value="Genomic_DNA"/>
</dbReference>
<gene>
    <name evidence="1" type="ORF">ElyMa_006201400</name>
</gene>
<evidence type="ECO:0000313" key="2">
    <source>
        <dbReference type="Proteomes" id="UP000762676"/>
    </source>
</evidence>
<sequence length="92" mass="10864">MHIVESCWRLFGHILRRDRHSGKQSYAGLLQPNGMQISWKTNNHTIWNNKQRTLTSLPPYETQNFKRSTNHETIATIAEKVENVYTEDHRVC</sequence>
<comment type="caution">
    <text evidence="1">The sequence shown here is derived from an EMBL/GenBank/DDBJ whole genome shotgun (WGS) entry which is preliminary data.</text>
</comment>
<accession>A0AAV4H2P7</accession>